<dbReference type="InterPro" id="IPR006384">
    <property type="entry name" value="HAD_hydro_PyrdxlP_Pase-like"/>
</dbReference>
<dbReference type="NCBIfam" id="TIGR01489">
    <property type="entry name" value="DKMTPPase-SF"/>
    <property type="match status" value="1"/>
</dbReference>
<evidence type="ECO:0000313" key="3">
    <source>
        <dbReference type="Proteomes" id="UP000050482"/>
    </source>
</evidence>
<dbReference type="SUPFAM" id="SSF56784">
    <property type="entry name" value="HAD-like"/>
    <property type="match status" value="1"/>
</dbReference>
<keyword evidence="3" id="KW-1185">Reference proteome</keyword>
<dbReference type="AlphaFoldDB" id="A0A0P9D0K4"/>
<gene>
    <name evidence="2" type="ORF">AN477_01035</name>
</gene>
<dbReference type="GO" id="GO:0016791">
    <property type="term" value="F:phosphatase activity"/>
    <property type="evidence" value="ECO:0007669"/>
    <property type="project" value="InterPro"/>
</dbReference>
<dbReference type="InterPro" id="IPR050849">
    <property type="entry name" value="HAD-like_hydrolase_phosphatase"/>
</dbReference>
<proteinExistence type="predicted"/>
<protein>
    <recommendedName>
        <fullName evidence="4">2-hydroxy-3-keto-5-methylthiopentenyl-1-phosphate phosphatase</fullName>
    </recommendedName>
</protein>
<organism evidence="2 3">
    <name type="scientific">Alicyclobacillus ferrooxydans</name>
    <dbReference type="NCBI Taxonomy" id="471514"/>
    <lineage>
        <taxon>Bacteria</taxon>
        <taxon>Bacillati</taxon>
        <taxon>Bacillota</taxon>
        <taxon>Bacilli</taxon>
        <taxon>Bacillales</taxon>
        <taxon>Alicyclobacillaceae</taxon>
        <taxon>Alicyclobacillus</taxon>
    </lineage>
</organism>
<dbReference type="PANTHER" id="PTHR28181">
    <property type="entry name" value="UPF0655 PROTEIN YCR015C"/>
    <property type="match status" value="1"/>
</dbReference>
<dbReference type="Gene3D" id="3.40.50.1000">
    <property type="entry name" value="HAD superfamily/HAD-like"/>
    <property type="match status" value="1"/>
</dbReference>
<evidence type="ECO:0008006" key="4">
    <source>
        <dbReference type="Google" id="ProtNLM"/>
    </source>
</evidence>
<dbReference type="NCBIfam" id="TIGR01488">
    <property type="entry name" value="HAD-SF-IB"/>
    <property type="match status" value="1"/>
</dbReference>
<keyword evidence="1" id="KW-0378">Hydrolase</keyword>
<accession>A0A0P9D0K4</accession>
<name>A0A0P9D0K4_9BACL</name>
<dbReference type="InterPro" id="IPR036412">
    <property type="entry name" value="HAD-like_sf"/>
</dbReference>
<evidence type="ECO:0000256" key="1">
    <source>
        <dbReference type="ARBA" id="ARBA00022801"/>
    </source>
</evidence>
<evidence type="ECO:0000313" key="2">
    <source>
        <dbReference type="EMBL" id="KPV45555.1"/>
    </source>
</evidence>
<dbReference type="PATRIC" id="fig|471514.4.peg.187"/>
<dbReference type="EMBL" id="LJCO01000008">
    <property type="protein sequence ID" value="KPV45555.1"/>
    <property type="molecule type" value="Genomic_DNA"/>
</dbReference>
<reference evidence="2 3" key="1">
    <citation type="submission" date="2015-09" db="EMBL/GenBank/DDBJ databases">
        <title>Draft genome sequence of Alicyclobacillus ferrooxydans DSM 22381.</title>
        <authorList>
            <person name="Hemp J."/>
        </authorList>
    </citation>
    <scope>NUCLEOTIDE SEQUENCE [LARGE SCALE GENOMIC DNA]</scope>
    <source>
        <strain evidence="2 3">TC-34</strain>
    </source>
</reference>
<dbReference type="PANTHER" id="PTHR28181:SF2">
    <property type="entry name" value="PHOSPHORIC MONOESTER HYDROLASE"/>
    <property type="match status" value="1"/>
</dbReference>
<dbReference type="OrthoDB" id="9804940at2"/>
<sequence length="224" mass="24866">MNQVPIGIFCDFDGTISKSDLITSIANEFAGQTGRAIVDRVQRRELSIKSGVEAIFHSIPSSRLPDIIDYTRSLTVIRDGFDELVQGCISRGWMFAVVSGGLDVFVDPVVEPYRDSIKVFCNHLDDTGEHLAIRWMVECDAACDGGCGLCKPSVLRQFRSQIQAEVVIGDGVTDLKAAAEADYVFARDRLRRACDEQGISYWPFKSLSEIIPILDREVQNQSDL</sequence>
<dbReference type="STRING" id="471514.AN477_01035"/>
<dbReference type="Proteomes" id="UP000050482">
    <property type="component" value="Unassembled WGS sequence"/>
</dbReference>
<dbReference type="Gene3D" id="3.90.1470.20">
    <property type="match status" value="1"/>
</dbReference>
<dbReference type="Pfam" id="PF12710">
    <property type="entry name" value="HAD"/>
    <property type="match status" value="1"/>
</dbReference>
<dbReference type="RefSeq" id="WP_054967323.1">
    <property type="nucleotide sequence ID" value="NZ_LJCO01000008.1"/>
</dbReference>
<comment type="caution">
    <text evidence="2">The sequence shown here is derived from an EMBL/GenBank/DDBJ whole genome shotgun (WGS) entry which is preliminary data.</text>
</comment>
<dbReference type="InterPro" id="IPR023214">
    <property type="entry name" value="HAD_sf"/>
</dbReference>